<dbReference type="Pfam" id="PF13458">
    <property type="entry name" value="Peripla_BP_6"/>
    <property type="match status" value="1"/>
</dbReference>
<feature type="domain" description="Leucine-binding protein" evidence="6">
    <location>
        <begin position="24"/>
        <end position="348"/>
    </location>
</feature>
<protein>
    <submittedName>
        <fullName evidence="7">Branched-chain amino acid ABC transporter substrate-binding protein</fullName>
    </submittedName>
</protein>
<dbReference type="GO" id="GO:0006865">
    <property type="term" value="P:amino acid transport"/>
    <property type="evidence" value="ECO:0007669"/>
    <property type="project" value="UniProtKB-KW"/>
</dbReference>
<evidence type="ECO:0000313" key="7">
    <source>
        <dbReference type="EMBL" id="KLU26563.1"/>
    </source>
</evidence>
<dbReference type="RefSeq" id="WP_047846246.1">
    <property type="nucleotide sequence ID" value="NZ_AEJF01000065.1"/>
</dbReference>
<evidence type="ECO:0000256" key="2">
    <source>
        <dbReference type="ARBA" id="ARBA00022448"/>
    </source>
</evidence>
<evidence type="ECO:0000256" key="1">
    <source>
        <dbReference type="ARBA" id="ARBA00010062"/>
    </source>
</evidence>
<dbReference type="SUPFAM" id="SSF53822">
    <property type="entry name" value="Periplasmic binding protein-like I"/>
    <property type="match status" value="1"/>
</dbReference>
<dbReference type="InterPro" id="IPR000709">
    <property type="entry name" value="Leu_Ile_Val-bd"/>
</dbReference>
<keyword evidence="8" id="KW-1185">Reference proteome</keyword>
<dbReference type="InterPro" id="IPR028082">
    <property type="entry name" value="Peripla_BP_I"/>
</dbReference>
<reference evidence="7 8" key="1">
    <citation type="journal article" date="2015" name="Genome Announc.">
        <title>Draft Genome Sequence of Burkholderia sp. Strain PML1(12), an Ectomycorrhizosphere-Inhabiting Bacterium with Effective Mineral-Weathering Ability.</title>
        <authorList>
            <person name="Uroz S."/>
            <person name="Oger P."/>
        </authorList>
    </citation>
    <scope>NUCLEOTIDE SEQUENCE [LARGE SCALE GENOMIC DNA]</scope>
    <source>
        <strain evidence="8">PML1(12)</strain>
    </source>
</reference>
<dbReference type="Gene3D" id="3.40.50.2300">
    <property type="match status" value="2"/>
</dbReference>
<evidence type="ECO:0000313" key="8">
    <source>
        <dbReference type="Proteomes" id="UP000035963"/>
    </source>
</evidence>
<dbReference type="PANTHER" id="PTHR47151:SF2">
    <property type="entry name" value="AMINO ACID BINDING PROTEIN"/>
    <property type="match status" value="1"/>
</dbReference>
<dbReference type="EMBL" id="AEJF01000065">
    <property type="protein sequence ID" value="KLU26563.1"/>
    <property type="molecule type" value="Genomic_DNA"/>
</dbReference>
<keyword evidence="4" id="KW-0029">Amino-acid transport</keyword>
<comment type="caution">
    <text evidence="7">The sequence shown here is derived from an EMBL/GenBank/DDBJ whole genome shotgun (WGS) entry which is preliminary data.</text>
</comment>
<organism evidence="7 8">
    <name type="scientific">Caballeronia mineralivorans PML1(12)</name>
    <dbReference type="NCBI Taxonomy" id="908627"/>
    <lineage>
        <taxon>Bacteria</taxon>
        <taxon>Pseudomonadati</taxon>
        <taxon>Pseudomonadota</taxon>
        <taxon>Betaproteobacteria</taxon>
        <taxon>Burkholderiales</taxon>
        <taxon>Burkholderiaceae</taxon>
        <taxon>Caballeronia</taxon>
    </lineage>
</organism>
<dbReference type="PANTHER" id="PTHR47151">
    <property type="entry name" value="LEU/ILE/VAL-BINDING ABC TRANSPORTER SUBUNIT"/>
    <property type="match status" value="1"/>
</dbReference>
<evidence type="ECO:0000256" key="3">
    <source>
        <dbReference type="ARBA" id="ARBA00022729"/>
    </source>
</evidence>
<dbReference type="PRINTS" id="PR00337">
    <property type="entry name" value="LEUILEVALBP"/>
</dbReference>
<gene>
    <name evidence="7" type="ORF">EOS_08825</name>
</gene>
<dbReference type="Proteomes" id="UP000035963">
    <property type="component" value="Unassembled WGS sequence"/>
</dbReference>
<evidence type="ECO:0000259" key="6">
    <source>
        <dbReference type="Pfam" id="PF13458"/>
    </source>
</evidence>
<sequence>MRTRHLLSILTLCALAAPAYAEDTIVVGFAGALTGGQAHYGKDSERGIRLALEEINAKHPTIAGKPVTFALDAQDDQADPKTATTVAQRFIDLHVSAVIGHQNSGTSIAVARLYSAANIAELTPSATNPQFTHLGYRTTFRMLANDSFLGQAVSRYAVEQLHVRRVGVIDDRTAYGQGIADVFVDDIGKAGVTVAAREYTTDKAFDFGSSLTLIKGKRPDAIFFGGMDTQGGSMIRQMKKYQIEAPLMGGDGLCTEEIQKLAGDALNGNLYCADGGRSLAKMPGGPAFAARFKAKYGEPVQLYAPYAYDAMMAIYRAVMQAQSSDPAKIVDALHAVDFQGVTGRVAFDVNGDLQSPAATISTFKAGNKVALSEVVK</sequence>
<comment type="similarity">
    <text evidence="1">Belongs to the leucine-binding protein family.</text>
</comment>
<name>A0A0J1G305_9BURK</name>
<dbReference type="CDD" id="cd06342">
    <property type="entry name" value="PBP1_ABC_LIVBP-like"/>
    <property type="match status" value="1"/>
</dbReference>
<keyword evidence="3 5" id="KW-0732">Signal</keyword>
<proteinExistence type="inferred from homology"/>
<keyword evidence="2" id="KW-0813">Transport</keyword>
<feature type="chain" id="PRO_5005251249" evidence="5">
    <location>
        <begin position="22"/>
        <end position="376"/>
    </location>
</feature>
<evidence type="ECO:0000256" key="5">
    <source>
        <dbReference type="SAM" id="SignalP"/>
    </source>
</evidence>
<evidence type="ECO:0000256" key="4">
    <source>
        <dbReference type="ARBA" id="ARBA00022970"/>
    </source>
</evidence>
<dbReference type="OrthoDB" id="9783240at2"/>
<dbReference type="AlphaFoldDB" id="A0A0J1G305"/>
<feature type="signal peptide" evidence="5">
    <location>
        <begin position="1"/>
        <end position="21"/>
    </location>
</feature>
<accession>A0A0J1G305</accession>
<dbReference type="PATRIC" id="fig|908627.4.peg.1946"/>
<dbReference type="InterPro" id="IPR028081">
    <property type="entry name" value="Leu-bd"/>
</dbReference>